<reference evidence="5 6" key="1">
    <citation type="submission" date="2019-03" db="EMBL/GenBank/DDBJ databases">
        <title>Genomics of glacier-inhabiting Cryobacterium strains.</title>
        <authorList>
            <person name="Liu Q."/>
            <person name="Xin Y.-H."/>
        </authorList>
    </citation>
    <scope>NUCLEOTIDE SEQUENCE [LARGE SCALE GENOMIC DNA]</scope>
    <source>
        <strain evidence="5 6">Hz16</strain>
    </source>
</reference>
<evidence type="ECO:0000256" key="3">
    <source>
        <dbReference type="ARBA" id="ARBA00023163"/>
    </source>
</evidence>
<dbReference type="InterPro" id="IPR036388">
    <property type="entry name" value="WH-like_DNA-bd_sf"/>
</dbReference>
<evidence type="ECO:0000313" key="5">
    <source>
        <dbReference type="EMBL" id="TFD70289.1"/>
    </source>
</evidence>
<dbReference type="PANTHER" id="PTHR43537:SF51">
    <property type="entry name" value="HTH-TYPE TRANSCRIPTIONAL REGULATOR LGOR-RELATED"/>
    <property type="match status" value="1"/>
</dbReference>
<organism evidence="5 6">
    <name type="scientific">Cryobacterium gelidum</name>
    <dbReference type="NCBI Taxonomy" id="1259164"/>
    <lineage>
        <taxon>Bacteria</taxon>
        <taxon>Bacillati</taxon>
        <taxon>Actinomycetota</taxon>
        <taxon>Actinomycetes</taxon>
        <taxon>Micrococcales</taxon>
        <taxon>Microbacteriaceae</taxon>
        <taxon>Cryobacterium</taxon>
    </lineage>
</organism>
<protein>
    <submittedName>
        <fullName evidence="5">GntR family transcriptional regulator</fullName>
    </submittedName>
</protein>
<dbReference type="SMART" id="SM00345">
    <property type="entry name" value="HTH_GNTR"/>
    <property type="match status" value="1"/>
</dbReference>
<keyword evidence="2" id="KW-0238">DNA-binding</keyword>
<dbReference type="PANTHER" id="PTHR43537">
    <property type="entry name" value="TRANSCRIPTIONAL REGULATOR, GNTR FAMILY"/>
    <property type="match status" value="1"/>
</dbReference>
<sequence length="242" mass="26722">MSQTAYMLGGSSGLERKGLRDRVYDLVLDMLMSSSIEPGTRLSIDAIARDLRVSPTPVREALVQLERTGLVIREPLKGYRVAPPISDGQLEALFDTRIVLEGGATELAIRDAAALVPLLEQALDDHRAVTRKVREAPEDDRSSVALLHEYFAIDWNFHHLIFAGTHNPFLIDMSEAISTRVHRMRQSVRSGVRDADDAVREHAVILDGFRSGDPAIAAAAMRNHIEKVRTRSRADALTGSAH</sequence>
<evidence type="ECO:0000256" key="2">
    <source>
        <dbReference type="ARBA" id="ARBA00023125"/>
    </source>
</evidence>
<dbReference type="SMART" id="SM00895">
    <property type="entry name" value="FCD"/>
    <property type="match status" value="1"/>
</dbReference>
<dbReference type="Pfam" id="PF07729">
    <property type="entry name" value="FCD"/>
    <property type="match status" value="1"/>
</dbReference>
<proteinExistence type="predicted"/>
<dbReference type="GO" id="GO:0003700">
    <property type="term" value="F:DNA-binding transcription factor activity"/>
    <property type="evidence" value="ECO:0007669"/>
    <property type="project" value="InterPro"/>
</dbReference>
<dbReference type="Pfam" id="PF00392">
    <property type="entry name" value="GntR"/>
    <property type="match status" value="1"/>
</dbReference>
<evidence type="ECO:0000256" key="1">
    <source>
        <dbReference type="ARBA" id="ARBA00023015"/>
    </source>
</evidence>
<dbReference type="EMBL" id="SOHL01000016">
    <property type="protein sequence ID" value="TFD70289.1"/>
    <property type="molecule type" value="Genomic_DNA"/>
</dbReference>
<evidence type="ECO:0000259" key="4">
    <source>
        <dbReference type="PROSITE" id="PS50949"/>
    </source>
</evidence>
<name>A0A4R9AUZ9_9MICO</name>
<dbReference type="CDD" id="cd07377">
    <property type="entry name" value="WHTH_GntR"/>
    <property type="match status" value="1"/>
</dbReference>
<feature type="domain" description="HTH gntR-type" evidence="4">
    <location>
        <begin position="17"/>
        <end position="84"/>
    </location>
</feature>
<evidence type="ECO:0000313" key="6">
    <source>
        <dbReference type="Proteomes" id="UP000297983"/>
    </source>
</evidence>
<dbReference type="InterPro" id="IPR008920">
    <property type="entry name" value="TF_FadR/GntR_C"/>
</dbReference>
<gene>
    <name evidence="5" type="ORF">E3T50_10505</name>
</gene>
<dbReference type="InterPro" id="IPR000524">
    <property type="entry name" value="Tscrpt_reg_HTH_GntR"/>
</dbReference>
<dbReference type="AlphaFoldDB" id="A0A4R9AUZ9"/>
<keyword evidence="6" id="KW-1185">Reference proteome</keyword>
<dbReference type="Proteomes" id="UP000297983">
    <property type="component" value="Unassembled WGS sequence"/>
</dbReference>
<dbReference type="PROSITE" id="PS50949">
    <property type="entry name" value="HTH_GNTR"/>
    <property type="match status" value="1"/>
</dbReference>
<dbReference type="GO" id="GO:0003677">
    <property type="term" value="F:DNA binding"/>
    <property type="evidence" value="ECO:0007669"/>
    <property type="project" value="UniProtKB-KW"/>
</dbReference>
<dbReference type="RefSeq" id="WP_134551775.1">
    <property type="nucleotide sequence ID" value="NZ_SOHL01000016.1"/>
</dbReference>
<keyword evidence="3" id="KW-0804">Transcription</keyword>
<dbReference type="SUPFAM" id="SSF46785">
    <property type="entry name" value="Winged helix' DNA-binding domain"/>
    <property type="match status" value="1"/>
</dbReference>
<dbReference type="InterPro" id="IPR036390">
    <property type="entry name" value="WH_DNA-bd_sf"/>
</dbReference>
<keyword evidence="1" id="KW-0805">Transcription regulation</keyword>
<dbReference type="Gene3D" id="1.10.10.10">
    <property type="entry name" value="Winged helix-like DNA-binding domain superfamily/Winged helix DNA-binding domain"/>
    <property type="match status" value="1"/>
</dbReference>
<accession>A0A4R9AUZ9</accession>
<dbReference type="InterPro" id="IPR011711">
    <property type="entry name" value="GntR_C"/>
</dbReference>
<dbReference type="Gene3D" id="1.20.120.530">
    <property type="entry name" value="GntR ligand-binding domain-like"/>
    <property type="match status" value="1"/>
</dbReference>
<dbReference type="SUPFAM" id="SSF48008">
    <property type="entry name" value="GntR ligand-binding domain-like"/>
    <property type="match status" value="1"/>
</dbReference>
<comment type="caution">
    <text evidence="5">The sequence shown here is derived from an EMBL/GenBank/DDBJ whole genome shotgun (WGS) entry which is preliminary data.</text>
</comment>